<protein>
    <submittedName>
        <fullName evidence="2">Uncharacterized protein</fullName>
    </submittedName>
</protein>
<accession>A0AAD7XDR7</accession>
<comment type="caution">
    <text evidence="2">The sequence shown here is derived from an EMBL/GenBank/DDBJ whole genome shotgun (WGS) entry which is preliminary data.</text>
</comment>
<gene>
    <name evidence="2" type="ORF">ONZ51_g5356</name>
</gene>
<dbReference type="AlphaFoldDB" id="A0AAD7XDR7"/>
<dbReference type="EMBL" id="JAPEVG010000114">
    <property type="protein sequence ID" value="KAJ8482457.1"/>
    <property type="molecule type" value="Genomic_DNA"/>
</dbReference>
<reference evidence="2" key="1">
    <citation type="submission" date="2022-11" db="EMBL/GenBank/DDBJ databases">
        <title>Genome Sequence of Cubamyces cubensis.</title>
        <authorList>
            <person name="Buettner E."/>
        </authorList>
    </citation>
    <scope>NUCLEOTIDE SEQUENCE</scope>
    <source>
        <strain evidence="2">MPL-01</strain>
    </source>
</reference>
<sequence length="181" mass="20722">MRGRLPPLDPPSDSPHRTNNQPLVPTGQYAYFVLHNGTPYEWVRTYQNLQNMNAWDFPETILANSRANYKVYVEYGADINRHSSYGDAYYELRGVRAPESGPAPPTTFQIKVQSSEFFVRFPDFPVTLGLDSGRDETLVPRGGQVELRWRDRDEFGSVLLGTQVDSLYIIELPQDQPLARR</sequence>
<evidence type="ECO:0000313" key="2">
    <source>
        <dbReference type="EMBL" id="KAJ8482457.1"/>
    </source>
</evidence>
<name>A0AAD7XDR7_9APHY</name>
<dbReference type="Proteomes" id="UP001215151">
    <property type="component" value="Unassembled WGS sequence"/>
</dbReference>
<organism evidence="2 3">
    <name type="scientific">Trametes cubensis</name>
    <dbReference type="NCBI Taxonomy" id="1111947"/>
    <lineage>
        <taxon>Eukaryota</taxon>
        <taxon>Fungi</taxon>
        <taxon>Dikarya</taxon>
        <taxon>Basidiomycota</taxon>
        <taxon>Agaricomycotina</taxon>
        <taxon>Agaricomycetes</taxon>
        <taxon>Polyporales</taxon>
        <taxon>Polyporaceae</taxon>
        <taxon>Trametes</taxon>
    </lineage>
</organism>
<evidence type="ECO:0000313" key="3">
    <source>
        <dbReference type="Proteomes" id="UP001215151"/>
    </source>
</evidence>
<evidence type="ECO:0000256" key="1">
    <source>
        <dbReference type="SAM" id="MobiDB-lite"/>
    </source>
</evidence>
<keyword evidence="3" id="KW-1185">Reference proteome</keyword>
<feature type="region of interest" description="Disordered" evidence="1">
    <location>
        <begin position="1"/>
        <end position="23"/>
    </location>
</feature>
<proteinExistence type="predicted"/>